<proteinExistence type="predicted"/>
<keyword evidence="1" id="KW-1133">Transmembrane helix</keyword>
<evidence type="ECO:0000256" key="1">
    <source>
        <dbReference type="SAM" id="Phobius"/>
    </source>
</evidence>
<feature type="transmembrane region" description="Helical" evidence="1">
    <location>
        <begin position="30"/>
        <end position="51"/>
    </location>
</feature>
<evidence type="ECO:0000313" key="2">
    <source>
        <dbReference type="EMBL" id="SMF04785.1"/>
    </source>
</evidence>
<protein>
    <submittedName>
        <fullName evidence="2">Uncharacterized protein</fullName>
    </submittedName>
</protein>
<dbReference type="AlphaFoldDB" id="A0A1Y6BCS5"/>
<reference evidence="2 3" key="1">
    <citation type="submission" date="2017-04" db="EMBL/GenBank/DDBJ databases">
        <authorList>
            <person name="Afonso C.L."/>
            <person name="Miller P.J."/>
            <person name="Scott M.A."/>
            <person name="Spackman E."/>
            <person name="Goraichik I."/>
            <person name="Dimitrov K.M."/>
            <person name="Suarez D.L."/>
            <person name="Swayne D.E."/>
        </authorList>
    </citation>
    <scope>NUCLEOTIDE SEQUENCE [LARGE SCALE GENOMIC DNA]</scope>
    <source>
        <strain evidence="2 3">USBA 355</strain>
    </source>
</reference>
<dbReference type="Proteomes" id="UP000192917">
    <property type="component" value="Unassembled WGS sequence"/>
</dbReference>
<keyword evidence="1" id="KW-0472">Membrane</keyword>
<gene>
    <name evidence="2" type="ORF">SAMN05428998_103226</name>
</gene>
<evidence type="ECO:0000313" key="3">
    <source>
        <dbReference type="Proteomes" id="UP000192917"/>
    </source>
</evidence>
<organism evidence="2 3">
    <name type="scientific">Tistlia consotensis USBA 355</name>
    <dbReference type="NCBI Taxonomy" id="560819"/>
    <lineage>
        <taxon>Bacteria</taxon>
        <taxon>Pseudomonadati</taxon>
        <taxon>Pseudomonadota</taxon>
        <taxon>Alphaproteobacteria</taxon>
        <taxon>Rhodospirillales</taxon>
        <taxon>Rhodovibrionaceae</taxon>
        <taxon>Tistlia</taxon>
    </lineage>
</organism>
<dbReference type="RefSeq" id="WP_159460126.1">
    <property type="nucleotide sequence ID" value="NZ_FWZX01000003.1"/>
</dbReference>
<accession>A0A1Y6BCS5</accession>
<dbReference type="EMBL" id="FWZX01000003">
    <property type="protein sequence ID" value="SMF04785.1"/>
    <property type="molecule type" value="Genomic_DNA"/>
</dbReference>
<keyword evidence="3" id="KW-1185">Reference proteome</keyword>
<keyword evidence="1" id="KW-0812">Transmembrane</keyword>
<sequence length="55" mass="5802">MNPRPNKPDRNASGRAVAADRQRQLLNAGLINAGLVTGSLLLGATAIALWVTMVF</sequence>
<name>A0A1Y6BCS5_9PROT</name>